<name>A0AAD3HJJ7_9CHLO</name>
<organism evidence="1 2">
    <name type="scientific">Astrephomene gubernaculifera</name>
    <dbReference type="NCBI Taxonomy" id="47775"/>
    <lineage>
        <taxon>Eukaryota</taxon>
        <taxon>Viridiplantae</taxon>
        <taxon>Chlorophyta</taxon>
        <taxon>core chlorophytes</taxon>
        <taxon>Chlorophyceae</taxon>
        <taxon>CS clade</taxon>
        <taxon>Chlamydomonadales</taxon>
        <taxon>Astrephomenaceae</taxon>
        <taxon>Astrephomene</taxon>
    </lineage>
</organism>
<keyword evidence="2" id="KW-1185">Reference proteome</keyword>
<evidence type="ECO:0000313" key="1">
    <source>
        <dbReference type="EMBL" id="GFR42936.1"/>
    </source>
</evidence>
<comment type="caution">
    <text evidence="1">The sequence shown here is derived from an EMBL/GenBank/DDBJ whole genome shotgun (WGS) entry which is preliminary data.</text>
</comment>
<dbReference type="EMBL" id="BMAR01000004">
    <property type="protein sequence ID" value="GFR42936.1"/>
    <property type="molecule type" value="Genomic_DNA"/>
</dbReference>
<sequence>KMIITRLVNSSSNVARASARSHHRVTHLRCACSSVQTNNGYGSLHSSTDDSRRSLTGIDWGLVYPDAVASTSYGNTLEPYKSLDAILVLGGGLTGPDSLPQWVERRLDTALSLQRLQSRPCPILSLGGGTPHKEPYLDSRGF</sequence>
<protein>
    <submittedName>
        <fullName evidence="1">Uncharacterized protein</fullName>
    </submittedName>
</protein>
<dbReference type="Proteomes" id="UP001054857">
    <property type="component" value="Unassembled WGS sequence"/>
</dbReference>
<reference evidence="1 2" key="1">
    <citation type="journal article" date="2021" name="Sci. Rep.">
        <title>Genome sequencing of the multicellular alga Astrephomene provides insights into convergent evolution of germ-soma differentiation.</title>
        <authorList>
            <person name="Yamashita S."/>
            <person name="Yamamoto K."/>
            <person name="Matsuzaki R."/>
            <person name="Suzuki S."/>
            <person name="Yamaguchi H."/>
            <person name="Hirooka S."/>
            <person name="Minakuchi Y."/>
            <person name="Miyagishima S."/>
            <person name="Kawachi M."/>
            <person name="Toyoda A."/>
            <person name="Nozaki H."/>
        </authorList>
    </citation>
    <scope>NUCLEOTIDE SEQUENCE [LARGE SCALE GENOMIC DNA]</scope>
    <source>
        <strain evidence="1 2">NIES-4017</strain>
    </source>
</reference>
<dbReference type="AlphaFoldDB" id="A0AAD3HJJ7"/>
<proteinExistence type="predicted"/>
<accession>A0AAD3HJJ7</accession>
<gene>
    <name evidence="1" type="ORF">Agub_g3834</name>
</gene>
<feature type="non-terminal residue" evidence="1">
    <location>
        <position position="142"/>
    </location>
</feature>
<feature type="non-terminal residue" evidence="1">
    <location>
        <position position="1"/>
    </location>
</feature>
<evidence type="ECO:0000313" key="2">
    <source>
        <dbReference type="Proteomes" id="UP001054857"/>
    </source>
</evidence>